<keyword evidence="1" id="KW-0812">Transmembrane</keyword>
<dbReference type="KEGG" id="coh:EAV92_01690"/>
<protein>
    <recommendedName>
        <fullName evidence="2">Putative sensor domain-containing protein</fullName>
    </recommendedName>
</protein>
<dbReference type="AlphaFoldDB" id="A0A3G3JV77"/>
<evidence type="ECO:0000313" key="4">
    <source>
        <dbReference type="Proteomes" id="UP000269097"/>
    </source>
</evidence>
<gene>
    <name evidence="3" type="ORF">EAV92_01690</name>
</gene>
<organism evidence="3 4">
    <name type="scientific">Cohnella candidum</name>
    <dbReference type="NCBI Taxonomy" id="2674991"/>
    <lineage>
        <taxon>Bacteria</taxon>
        <taxon>Bacillati</taxon>
        <taxon>Bacillota</taxon>
        <taxon>Bacilli</taxon>
        <taxon>Bacillales</taxon>
        <taxon>Paenibacillaceae</taxon>
        <taxon>Cohnella</taxon>
    </lineage>
</organism>
<dbReference type="RefSeq" id="WP_123039473.1">
    <property type="nucleotide sequence ID" value="NZ_CP033433.1"/>
</dbReference>
<feature type="domain" description="Putative sensor" evidence="2">
    <location>
        <begin position="15"/>
        <end position="198"/>
    </location>
</feature>
<name>A0A3G3JV77_9BACL</name>
<keyword evidence="1" id="KW-1133">Transmembrane helix</keyword>
<dbReference type="EMBL" id="CP033433">
    <property type="protein sequence ID" value="AYQ71409.1"/>
    <property type="molecule type" value="Genomic_DNA"/>
</dbReference>
<evidence type="ECO:0000256" key="1">
    <source>
        <dbReference type="SAM" id="Phobius"/>
    </source>
</evidence>
<keyword evidence="1" id="KW-0472">Membrane</keyword>
<feature type="transmembrane region" description="Helical" evidence="1">
    <location>
        <begin position="172"/>
        <end position="192"/>
    </location>
</feature>
<dbReference type="Proteomes" id="UP000269097">
    <property type="component" value="Chromosome"/>
</dbReference>
<evidence type="ECO:0000259" key="2">
    <source>
        <dbReference type="Pfam" id="PF13796"/>
    </source>
</evidence>
<feature type="transmembrane region" description="Helical" evidence="1">
    <location>
        <begin position="12"/>
        <end position="33"/>
    </location>
</feature>
<proteinExistence type="predicted"/>
<reference evidence="3 4" key="1">
    <citation type="submission" date="2018-10" db="EMBL/GenBank/DDBJ databases">
        <title>Genome Sequence of Cohnella sp.</title>
        <authorList>
            <person name="Srinivasan S."/>
            <person name="Kim M.K."/>
        </authorList>
    </citation>
    <scope>NUCLEOTIDE SEQUENCE [LARGE SCALE GENOMIC DNA]</scope>
    <source>
        <strain evidence="3 4">18JY8-7</strain>
    </source>
</reference>
<evidence type="ECO:0000313" key="3">
    <source>
        <dbReference type="EMBL" id="AYQ71409.1"/>
    </source>
</evidence>
<accession>A0A3G3JV77</accession>
<feature type="transmembrane region" description="Helical" evidence="1">
    <location>
        <begin position="106"/>
        <end position="133"/>
    </location>
</feature>
<dbReference type="Pfam" id="PF13796">
    <property type="entry name" value="Sensor"/>
    <property type="match status" value="1"/>
</dbReference>
<dbReference type="InterPro" id="IPR025828">
    <property type="entry name" value="Put_sensor_dom"/>
</dbReference>
<sequence>MKKKKPSALQAWKMLLMSLPKGIAAFVTVVAGLSVSLPLSVFLVGIPLLAETLVLCGSMLQAERRKTTAWSEAGDLREAEAPAPRTWGGWRSLLAVLGRGRSYRGILYGLFQLPIGIAGFTLGIVLPVTAWAVMLSPLAYLISTRLFSFELFSDPVVWDRLVPTWSGIERSWLAGGIGAVFVLLMPIVLRALGRLYAAWISAAAGPVAAPALEEVPAGSAVETFESEKLPEPTLYA</sequence>
<keyword evidence="4" id="KW-1185">Reference proteome</keyword>
<feature type="transmembrane region" description="Helical" evidence="1">
    <location>
        <begin position="39"/>
        <end position="60"/>
    </location>
</feature>